<evidence type="ECO:0000313" key="1">
    <source>
        <dbReference type="EMBL" id="GBE89629.1"/>
    </source>
</evidence>
<protein>
    <recommendedName>
        <fullName evidence="3">F-box domain-containing protein</fullName>
    </recommendedName>
</protein>
<sequence>MSKSHVLAVTPPLCQELYDMIIDAVAANKSVADLAACKSAGRVFVHSARKYLHGGIRLRAHTDLQALDTLFTPDRLLTYVRQVAFCGCQTKDFSDRHDCPLFSSAMYRPDYTWIIHVLPYLHRFKGIRCLELCDLSWGDIPREAREFILSNFPSVIHLSLRAVDFWTSRELIRTLQAFPNLSILYTCAISCYRPNHTTSQVTSTAPLKIDQLVLHGVRNMRYIPLIYWVLGHRTSVDIAHVGILWDDLNFVYLVELMRKLAPSLVTLHLEKRGFLPDWYLLSRQQARVGPDAFSQSIVELRRRQATPIDVDESHQGVMQTLTFVPPDAGVERALSLLAERPILGSGLSRLAATLFWNSFTEAAFILKLLSQIVGDQTSWVYLHIYVRPSWHSMPWSSVDDCVAEIGENVSHAEGKKFTLVVERLQPFESQPWDADIIRSCFEKTSKLVTDINIVTNTSRFTPTANPSQKRKLQ</sequence>
<evidence type="ECO:0000313" key="2">
    <source>
        <dbReference type="Proteomes" id="UP000287166"/>
    </source>
</evidence>
<dbReference type="GeneID" id="38786546"/>
<name>A0A401H5G5_9APHY</name>
<keyword evidence="2" id="KW-1185">Reference proteome</keyword>
<dbReference type="RefSeq" id="XP_027620542.1">
    <property type="nucleotide sequence ID" value="XM_027764741.1"/>
</dbReference>
<dbReference type="InParanoid" id="A0A401H5G5"/>
<evidence type="ECO:0008006" key="3">
    <source>
        <dbReference type="Google" id="ProtNLM"/>
    </source>
</evidence>
<organism evidence="1 2">
    <name type="scientific">Sparassis crispa</name>
    <dbReference type="NCBI Taxonomy" id="139825"/>
    <lineage>
        <taxon>Eukaryota</taxon>
        <taxon>Fungi</taxon>
        <taxon>Dikarya</taxon>
        <taxon>Basidiomycota</taxon>
        <taxon>Agaricomycotina</taxon>
        <taxon>Agaricomycetes</taxon>
        <taxon>Polyporales</taxon>
        <taxon>Sparassidaceae</taxon>
        <taxon>Sparassis</taxon>
    </lineage>
</organism>
<proteinExistence type="predicted"/>
<comment type="caution">
    <text evidence="1">The sequence shown here is derived from an EMBL/GenBank/DDBJ whole genome shotgun (WGS) entry which is preliminary data.</text>
</comment>
<dbReference type="Proteomes" id="UP000287166">
    <property type="component" value="Unassembled WGS sequence"/>
</dbReference>
<dbReference type="EMBL" id="BFAD01000016">
    <property type="protein sequence ID" value="GBE89629.1"/>
    <property type="molecule type" value="Genomic_DNA"/>
</dbReference>
<accession>A0A401H5G5</accession>
<dbReference type="OrthoDB" id="2815314at2759"/>
<reference evidence="1 2" key="1">
    <citation type="journal article" date="2018" name="Sci. Rep.">
        <title>Genome sequence of the cauliflower mushroom Sparassis crispa (Hanabiratake) and its association with beneficial usage.</title>
        <authorList>
            <person name="Kiyama R."/>
            <person name="Furutani Y."/>
            <person name="Kawaguchi K."/>
            <person name="Nakanishi T."/>
        </authorList>
    </citation>
    <scope>NUCLEOTIDE SEQUENCE [LARGE SCALE GENOMIC DNA]</scope>
</reference>
<dbReference type="AlphaFoldDB" id="A0A401H5G5"/>
<gene>
    <name evidence="1" type="ORF">SCP_1602920</name>
</gene>